<dbReference type="InterPro" id="IPR032854">
    <property type="entry name" value="ALKBH3"/>
</dbReference>
<dbReference type="RefSeq" id="WP_189931266.1">
    <property type="nucleotide sequence ID" value="NZ_BNCD01000006.1"/>
</dbReference>
<dbReference type="InterPro" id="IPR027450">
    <property type="entry name" value="AlkB-like"/>
</dbReference>
<sequence>MSAPHQGREPHGPGGPGDRLALQGSLFDQGEDIGLGTLAGVRRTVLGDGAWIDLLPGWLTGADALFERLAEEVPWRAERRRMYDDTVAVPRLLAFYDADDLLPHPVLEEARTSLSRHYAPELGEPFATAGLCLYRDGRDSVAWHGDRIGRGSREDTMVAIVSVGAPRDLLLRPRGGGSSIRRPLGHGDLVVMGGSCQRTWEHAIPKTARAAGPRISIQFRPRGVR</sequence>
<evidence type="ECO:0000313" key="2">
    <source>
        <dbReference type="EMBL" id="GHH77449.1"/>
    </source>
</evidence>
<dbReference type="InterPro" id="IPR005123">
    <property type="entry name" value="Oxoglu/Fe-dep_dioxygenase_dom"/>
</dbReference>
<reference evidence="2" key="1">
    <citation type="journal article" date="2014" name="Int. J. Syst. Evol. Microbiol.">
        <title>Complete genome sequence of Corynebacterium casei LMG S-19264T (=DSM 44701T), isolated from a smear-ripened cheese.</title>
        <authorList>
            <consortium name="US DOE Joint Genome Institute (JGI-PGF)"/>
            <person name="Walter F."/>
            <person name="Albersmeier A."/>
            <person name="Kalinowski J."/>
            <person name="Ruckert C."/>
        </authorList>
    </citation>
    <scope>NUCLEOTIDE SEQUENCE</scope>
    <source>
        <strain evidence="2">JCM 5069</strain>
    </source>
</reference>
<organism evidence="2 3">
    <name type="scientific">Streptomyces sulfonofaciens</name>
    <dbReference type="NCBI Taxonomy" id="68272"/>
    <lineage>
        <taxon>Bacteria</taxon>
        <taxon>Bacillati</taxon>
        <taxon>Actinomycetota</taxon>
        <taxon>Actinomycetes</taxon>
        <taxon>Kitasatosporales</taxon>
        <taxon>Streptomycetaceae</taxon>
        <taxon>Streptomyces</taxon>
    </lineage>
</organism>
<dbReference type="AlphaFoldDB" id="A0A919G4F3"/>
<dbReference type="PANTHER" id="PTHR31212">
    <property type="entry name" value="ALPHA-KETOGLUTARATE-DEPENDENT DIOXYGENASE ALKB HOMOLOG 3"/>
    <property type="match status" value="1"/>
</dbReference>
<dbReference type="Gene3D" id="2.60.120.590">
    <property type="entry name" value="Alpha-ketoglutarate-dependent dioxygenase AlkB-like"/>
    <property type="match status" value="1"/>
</dbReference>
<reference evidence="2" key="2">
    <citation type="submission" date="2020-09" db="EMBL/GenBank/DDBJ databases">
        <authorList>
            <person name="Sun Q."/>
            <person name="Ohkuma M."/>
        </authorList>
    </citation>
    <scope>NUCLEOTIDE SEQUENCE</scope>
    <source>
        <strain evidence="2">JCM 5069</strain>
    </source>
</reference>
<evidence type="ECO:0000313" key="3">
    <source>
        <dbReference type="Proteomes" id="UP000603708"/>
    </source>
</evidence>
<feature type="domain" description="Fe2OG dioxygenase" evidence="1">
    <location>
        <begin position="125"/>
        <end position="223"/>
    </location>
</feature>
<comment type="caution">
    <text evidence="2">The sequence shown here is derived from an EMBL/GenBank/DDBJ whole genome shotgun (WGS) entry which is preliminary data.</text>
</comment>
<keyword evidence="3" id="KW-1185">Reference proteome</keyword>
<dbReference type="GO" id="GO:0051213">
    <property type="term" value="F:dioxygenase activity"/>
    <property type="evidence" value="ECO:0007669"/>
    <property type="project" value="InterPro"/>
</dbReference>
<dbReference type="GO" id="GO:0006307">
    <property type="term" value="P:DNA alkylation repair"/>
    <property type="evidence" value="ECO:0007669"/>
    <property type="project" value="InterPro"/>
</dbReference>
<dbReference type="InterPro" id="IPR037151">
    <property type="entry name" value="AlkB-like_sf"/>
</dbReference>
<dbReference type="EMBL" id="BNCD01000006">
    <property type="protein sequence ID" value="GHH77449.1"/>
    <property type="molecule type" value="Genomic_DNA"/>
</dbReference>
<dbReference type="FunFam" id="2.60.120.590:FF:000011">
    <property type="entry name" value="Alpha-ketoglutarate-dependent dioxygenase AlkB"/>
    <property type="match status" value="1"/>
</dbReference>
<dbReference type="SUPFAM" id="SSF51197">
    <property type="entry name" value="Clavaminate synthase-like"/>
    <property type="match status" value="1"/>
</dbReference>
<proteinExistence type="predicted"/>
<name>A0A919G4F3_9ACTN</name>
<dbReference type="PANTHER" id="PTHR31212:SF4">
    <property type="entry name" value="ALPHA-KETOGLUTARATE-DEPENDENT DIOXYGENASE ALKB HOMOLOG 3"/>
    <property type="match status" value="1"/>
</dbReference>
<dbReference type="PROSITE" id="PS51471">
    <property type="entry name" value="FE2OG_OXY"/>
    <property type="match status" value="1"/>
</dbReference>
<gene>
    <name evidence="2" type="ORF">GCM10018793_25550</name>
</gene>
<dbReference type="Pfam" id="PF13532">
    <property type="entry name" value="2OG-FeII_Oxy_2"/>
    <property type="match status" value="1"/>
</dbReference>
<dbReference type="Proteomes" id="UP000603708">
    <property type="component" value="Unassembled WGS sequence"/>
</dbReference>
<accession>A0A919G4F3</accession>
<protein>
    <submittedName>
        <fullName evidence="2">Alkylated DNA repair protein</fullName>
    </submittedName>
</protein>
<evidence type="ECO:0000259" key="1">
    <source>
        <dbReference type="PROSITE" id="PS51471"/>
    </source>
</evidence>